<dbReference type="Proteomes" id="UP000257109">
    <property type="component" value="Unassembled WGS sequence"/>
</dbReference>
<comment type="caution">
    <text evidence="2">The sequence shown here is derived from an EMBL/GenBank/DDBJ whole genome shotgun (WGS) entry which is preliminary data.</text>
</comment>
<dbReference type="PANTHER" id="PTHR46700:SF2">
    <property type="entry name" value="ARM REPEAT SUPERFAMILY PROTEIN"/>
    <property type="match status" value="1"/>
</dbReference>
<sequence>MEKESNGKEGYVMLLQRTAKKLQFGSWEEKDVAAKVIEEGLAKQDVKVRELASELGVVRVLVSMAASEVATRRRVGLKTLIQLSNGTHCQRNKDLIVEAGILSKLPKKIDLADESTSEFAHLLSALSSSLSSLENTHFPHSSIQFLIDILKTCSSFDTKQSCLVALSNISALLENAGPLVSNGVVAIVLELSLVKGSSEKALTILGNLGVTSMGKKAIENSSMVPECLIEILSWEDEPKCQELSAYILIILANKNSTMRDKMAQSGIVSVLLEIALLGSSLVHKRALKLLQWFKDDRQIKMEPQSGPQTSRNAKESLVNQRNTKEGKRMMKNLVKESLHRNMEIITNRANAAGDSSNKLKSMVLSTSSISLPY</sequence>
<dbReference type="STRING" id="157652.A0A371EEH5"/>
<gene>
    <name evidence="2" type="primary">PUB7</name>
    <name evidence="2" type="ORF">CR513_57091</name>
</gene>
<dbReference type="EMBL" id="QJKJ01014419">
    <property type="protein sequence ID" value="RDX64364.1"/>
    <property type="molecule type" value="Genomic_DNA"/>
</dbReference>
<name>A0A371EEH5_MUCPR</name>
<reference evidence="2" key="1">
    <citation type="submission" date="2018-05" db="EMBL/GenBank/DDBJ databases">
        <title>Draft genome of Mucuna pruriens seed.</title>
        <authorList>
            <person name="Nnadi N.E."/>
            <person name="Vos R."/>
            <person name="Hasami M.H."/>
            <person name="Devisetty U.K."/>
            <person name="Aguiy J.C."/>
        </authorList>
    </citation>
    <scope>NUCLEOTIDE SEQUENCE [LARGE SCALE GENOMIC DNA]</scope>
    <source>
        <strain evidence="2">JCA_2017</strain>
    </source>
</reference>
<proteinExistence type="predicted"/>
<dbReference type="InterPro" id="IPR011989">
    <property type="entry name" value="ARM-like"/>
</dbReference>
<organism evidence="2 3">
    <name type="scientific">Mucuna pruriens</name>
    <name type="common">Velvet bean</name>
    <name type="synonym">Dolichos pruriens</name>
    <dbReference type="NCBI Taxonomy" id="157652"/>
    <lineage>
        <taxon>Eukaryota</taxon>
        <taxon>Viridiplantae</taxon>
        <taxon>Streptophyta</taxon>
        <taxon>Embryophyta</taxon>
        <taxon>Tracheophyta</taxon>
        <taxon>Spermatophyta</taxon>
        <taxon>Magnoliopsida</taxon>
        <taxon>eudicotyledons</taxon>
        <taxon>Gunneridae</taxon>
        <taxon>Pentapetalae</taxon>
        <taxon>rosids</taxon>
        <taxon>fabids</taxon>
        <taxon>Fabales</taxon>
        <taxon>Fabaceae</taxon>
        <taxon>Papilionoideae</taxon>
        <taxon>50 kb inversion clade</taxon>
        <taxon>NPAAA clade</taxon>
        <taxon>indigoferoid/millettioid clade</taxon>
        <taxon>Phaseoleae</taxon>
        <taxon>Mucuna</taxon>
    </lineage>
</organism>
<dbReference type="Gene3D" id="1.25.10.10">
    <property type="entry name" value="Leucine-rich Repeat Variant"/>
    <property type="match status" value="1"/>
</dbReference>
<evidence type="ECO:0000313" key="3">
    <source>
        <dbReference type="Proteomes" id="UP000257109"/>
    </source>
</evidence>
<dbReference type="SUPFAM" id="SSF48371">
    <property type="entry name" value="ARM repeat"/>
    <property type="match status" value="1"/>
</dbReference>
<feature type="region of interest" description="Disordered" evidence="1">
    <location>
        <begin position="301"/>
        <end position="326"/>
    </location>
</feature>
<dbReference type="AlphaFoldDB" id="A0A371EEH5"/>
<protein>
    <submittedName>
        <fullName evidence="2">U-box domain-containing protein 7</fullName>
    </submittedName>
</protein>
<feature type="compositionally biased region" description="Polar residues" evidence="1">
    <location>
        <begin position="305"/>
        <end position="321"/>
    </location>
</feature>
<dbReference type="OrthoDB" id="777117at2759"/>
<keyword evidence="3" id="KW-1185">Reference proteome</keyword>
<evidence type="ECO:0000313" key="2">
    <source>
        <dbReference type="EMBL" id="RDX64364.1"/>
    </source>
</evidence>
<feature type="non-terminal residue" evidence="2">
    <location>
        <position position="1"/>
    </location>
</feature>
<dbReference type="InterPro" id="IPR016024">
    <property type="entry name" value="ARM-type_fold"/>
</dbReference>
<evidence type="ECO:0000256" key="1">
    <source>
        <dbReference type="SAM" id="MobiDB-lite"/>
    </source>
</evidence>
<accession>A0A371EEH5</accession>
<dbReference type="PANTHER" id="PTHR46700">
    <property type="entry name" value="ARM REPEAT SUPERFAMILY PROTEIN"/>
    <property type="match status" value="1"/>
</dbReference>